<sequence length="123" mass="13884">MFEAANQYGDAFKRMGPEDAERIRANWEPSSHLPKAEVPILWVNSTEDAHFDLNIFTKSYRSTAGAAALCIHPGMRHSHAHGWAPREIYTFADSIAQGRPPKKWGPVLGNHQLMVFLRLDSQN</sequence>
<dbReference type="Gene3D" id="3.40.50.1820">
    <property type="entry name" value="alpha/beta hydrolase"/>
    <property type="match status" value="1"/>
</dbReference>
<accession>A0ABT4Q586</accession>
<dbReference type="SUPFAM" id="SSF53474">
    <property type="entry name" value="alpha/beta-Hydrolases"/>
    <property type="match status" value="1"/>
</dbReference>
<comment type="caution">
    <text evidence="1">The sequence shown here is derived from an EMBL/GenBank/DDBJ whole genome shotgun (WGS) entry which is preliminary data.</text>
</comment>
<proteinExistence type="predicted"/>
<gene>
    <name evidence="1" type="ORF">O9H85_06285</name>
</gene>
<dbReference type="EMBL" id="JAQAGZ010000003">
    <property type="protein sequence ID" value="MCZ8512040.1"/>
    <property type="molecule type" value="Genomic_DNA"/>
</dbReference>
<keyword evidence="2" id="KW-1185">Reference proteome</keyword>
<dbReference type="RefSeq" id="WP_269880428.1">
    <property type="nucleotide sequence ID" value="NZ_JAQAGZ010000003.1"/>
</dbReference>
<protein>
    <submittedName>
        <fullName evidence="1">PhoPQ-activated protein PqaA family protein</fullName>
    </submittedName>
</protein>
<dbReference type="Proteomes" id="UP001527882">
    <property type="component" value="Unassembled WGS sequence"/>
</dbReference>
<reference evidence="1 2" key="1">
    <citation type="submission" date="2022-12" db="EMBL/GenBank/DDBJ databases">
        <title>Draft genome sequence of Paenibacillus sp. dW9.</title>
        <authorList>
            <person name="Choi E.-W."/>
            <person name="Kim D.-U."/>
        </authorList>
    </citation>
    <scope>NUCLEOTIDE SEQUENCE [LARGE SCALE GENOMIC DNA]</scope>
    <source>
        <strain evidence="2">dW9</strain>
    </source>
</reference>
<evidence type="ECO:0000313" key="2">
    <source>
        <dbReference type="Proteomes" id="UP001527882"/>
    </source>
</evidence>
<evidence type="ECO:0000313" key="1">
    <source>
        <dbReference type="EMBL" id="MCZ8512040.1"/>
    </source>
</evidence>
<name>A0ABT4Q586_9BACL</name>
<dbReference type="InterPro" id="IPR029058">
    <property type="entry name" value="AB_hydrolase_fold"/>
</dbReference>
<organism evidence="1 2">
    <name type="scientific">Paenibacillus gyeongsangnamensis</name>
    <dbReference type="NCBI Taxonomy" id="3388067"/>
    <lineage>
        <taxon>Bacteria</taxon>
        <taxon>Bacillati</taxon>
        <taxon>Bacillota</taxon>
        <taxon>Bacilli</taxon>
        <taxon>Bacillales</taxon>
        <taxon>Paenibacillaceae</taxon>
        <taxon>Paenibacillus</taxon>
    </lineage>
</organism>